<dbReference type="Proteomes" id="UP000594681">
    <property type="component" value="Chromosome"/>
</dbReference>
<dbReference type="KEGG" id="cliz:G7Y31_00055"/>
<reference evidence="2 3" key="1">
    <citation type="submission" date="2020-11" db="EMBL/GenBank/DDBJ databases">
        <title>Corynebacterium sp. ZJ-599.</title>
        <authorList>
            <person name="Zhou J."/>
        </authorList>
    </citation>
    <scope>NUCLEOTIDE SEQUENCE [LARGE SCALE GENOMIC DNA]</scope>
    <source>
        <strain evidence="2 3">ZJ-599</strain>
    </source>
</reference>
<feature type="signal peptide" evidence="1">
    <location>
        <begin position="1"/>
        <end position="25"/>
    </location>
</feature>
<dbReference type="EMBL" id="CP064954">
    <property type="protein sequence ID" value="QPK79174.1"/>
    <property type="molecule type" value="Genomic_DNA"/>
</dbReference>
<gene>
    <name evidence="2" type="ORF">G7Y31_00055</name>
</gene>
<feature type="chain" id="PRO_5032483398" description="Secreted protein" evidence="1">
    <location>
        <begin position="26"/>
        <end position="118"/>
    </location>
</feature>
<protein>
    <recommendedName>
        <fullName evidence="4">Secreted protein</fullName>
    </recommendedName>
</protein>
<dbReference type="AlphaFoldDB" id="A0A7T0KFS8"/>
<evidence type="ECO:0000313" key="2">
    <source>
        <dbReference type="EMBL" id="QPK79174.1"/>
    </source>
</evidence>
<evidence type="ECO:0000256" key="1">
    <source>
        <dbReference type="SAM" id="SignalP"/>
    </source>
</evidence>
<keyword evidence="1" id="KW-0732">Signal</keyword>
<dbReference type="RefSeq" id="WP_165009287.1">
    <property type="nucleotide sequence ID" value="NZ_CP064954.1"/>
</dbReference>
<organism evidence="2 3">
    <name type="scientific">Corynebacterium lizhenjunii</name>
    <dbReference type="NCBI Taxonomy" id="2709394"/>
    <lineage>
        <taxon>Bacteria</taxon>
        <taxon>Bacillati</taxon>
        <taxon>Actinomycetota</taxon>
        <taxon>Actinomycetes</taxon>
        <taxon>Mycobacteriales</taxon>
        <taxon>Corynebacteriaceae</taxon>
        <taxon>Corynebacterium</taxon>
    </lineage>
</organism>
<accession>A0A7T0KFS8</accession>
<evidence type="ECO:0000313" key="3">
    <source>
        <dbReference type="Proteomes" id="UP000594681"/>
    </source>
</evidence>
<evidence type="ECO:0008006" key="4">
    <source>
        <dbReference type="Google" id="ProtNLM"/>
    </source>
</evidence>
<name>A0A7T0KFS8_9CORY</name>
<keyword evidence="3" id="KW-1185">Reference proteome</keyword>
<sequence>MKLKNLAVAALTTALIAAAAPAASANETLINNNTGTGFEPGTNGVSFTGSSLTDVASITVPTLLGAGLIANRAGVMPQLPNPANFFGQGGSSNINAELERLGRDINNQIAAFTGIARG</sequence>
<proteinExistence type="predicted"/>